<keyword evidence="1" id="KW-0547">Nucleotide-binding</keyword>
<reference evidence="1" key="1">
    <citation type="submission" date="2020-01" db="EMBL/GenBank/DDBJ databases">
        <title>Insect and environment-associated Actinomycetes.</title>
        <authorList>
            <person name="Currrie C."/>
            <person name="Chevrette M."/>
            <person name="Carlson C."/>
            <person name="Stubbendieck R."/>
            <person name="Wendt-Pienkowski E."/>
        </authorList>
    </citation>
    <scope>NUCLEOTIDE SEQUENCE</scope>
    <source>
        <strain evidence="1">SID7499</strain>
    </source>
</reference>
<dbReference type="Gene3D" id="3.40.50.300">
    <property type="entry name" value="P-loop containing nucleotide triphosphate hydrolases"/>
    <property type="match status" value="1"/>
</dbReference>
<dbReference type="InterPro" id="IPR039421">
    <property type="entry name" value="Type_1_exporter"/>
</dbReference>
<name>A0A6G3XNV9_9ACTN</name>
<dbReference type="AlphaFoldDB" id="A0A6G3XNV9"/>
<dbReference type="GO" id="GO:0090374">
    <property type="term" value="P:oligopeptide export from mitochondrion"/>
    <property type="evidence" value="ECO:0007669"/>
    <property type="project" value="TreeGrafter"/>
</dbReference>
<accession>A0A6G3XNV9</accession>
<proteinExistence type="predicted"/>
<dbReference type="GO" id="GO:0015421">
    <property type="term" value="F:ABC-type oligopeptide transporter activity"/>
    <property type="evidence" value="ECO:0007669"/>
    <property type="project" value="TreeGrafter"/>
</dbReference>
<evidence type="ECO:0000313" key="1">
    <source>
        <dbReference type="EMBL" id="NEE19373.1"/>
    </source>
</evidence>
<organism evidence="1">
    <name type="scientific">Streptomyces sp. SID7499</name>
    <dbReference type="NCBI Taxonomy" id="2706086"/>
    <lineage>
        <taxon>Bacteria</taxon>
        <taxon>Bacillati</taxon>
        <taxon>Actinomycetota</taxon>
        <taxon>Actinomycetes</taxon>
        <taxon>Kitasatosporales</taxon>
        <taxon>Streptomycetaceae</taxon>
        <taxon>Streptomyces</taxon>
    </lineage>
</organism>
<protein>
    <submittedName>
        <fullName evidence="1">ABC transporter ATP-binding protein</fullName>
    </submittedName>
</protein>
<dbReference type="GO" id="GO:0005524">
    <property type="term" value="F:ATP binding"/>
    <property type="evidence" value="ECO:0007669"/>
    <property type="project" value="UniProtKB-KW"/>
</dbReference>
<sequence>LRDPPVLILDEATSALDTRTEQAVQQAIDALSAGRTTLTIAHRLSTVRDADQIVVLEDGRAAERGTHEELLDRDGRYAALIRRDAHPAPVPAP</sequence>
<dbReference type="PANTHER" id="PTHR43394">
    <property type="entry name" value="ATP-DEPENDENT PERMEASE MDL1, MITOCHONDRIAL"/>
    <property type="match status" value="1"/>
</dbReference>
<feature type="non-terminal residue" evidence="1">
    <location>
        <position position="1"/>
    </location>
</feature>
<gene>
    <name evidence="1" type="ORF">G3M58_74525</name>
</gene>
<comment type="caution">
    <text evidence="1">The sequence shown here is derived from an EMBL/GenBank/DDBJ whole genome shotgun (WGS) entry which is preliminary data.</text>
</comment>
<dbReference type="EMBL" id="JAAGMN010007902">
    <property type="protein sequence ID" value="NEE19373.1"/>
    <property type="molecule type" value="Genomic_DNA"/>
</dbReference>
<dbReference type="SUPFAM" id="SSF52540">
    <property type="entry name" value="P-loop containing nucleoside triphosphate hydrolases"/>
    <property type="match status" value="1"/>
</dbReference>
<dbReference type="PANTHER" id="PTHR43394:SF7">
    <property type="entry name" value="ABC TRANSPORTER B FAMILY MEMBER 28"/>
    <property type="match status" value="1"/>
</dbReference>
<keyword evidence="1" id="KW-0067">ATP-binding</keyword>
<dbReference type="InterPro" id="IPR027417">
    <property type="entry name" value="P-loop_NTPase"/>
</dbReference>